<keyword evidence="2 4" id="KW-0472">Membrane</keyword>
<dbReference type="PANTHER" id="PTHR30329:SF21">
    <property type="entry name" value="LIPOPROTEIN YIAD-RELATED"/>
    <property type="match status" value="1"/>
</dbReference>
<evidence type="ECO:0000256" key="4">
    <source>
        <dbReference type="PROSITE-ProRule" id="PRU00473"/>
    </source>
</evidence>
<name>A0ABP3QHC5_9PROT</name>
<dbReference type="RefSeq" id="WP_343895859.1">
    <property type="nucleotide sequence ID" value="NZ_BAAAFZ010000038.1"/>
</dbReference>
<evidence type="ECO:0000256" key="5">
    <source>
        <dbReference type="SAM" id="MobiDB-lite"/>
    </source>
</evidence>
<dbReference type="EMBL" id="BAAAFZ010000038">
    <property type="protein sequence ID" value="GAA0587241.1"/>
    <property type="molecule type" value="Genomic_DNA"/>
</dbReference>
<accession>A0ABP3QHC5</accession>
<dbReference type="InterPro" id="IPR006665">
    <property type="entry name" value="OmpA-like"/>
</dbReference>
<gene>
    <name evidence="7" type="ORF">GCM10009416_27160</name>
</gene>
<sequence>MAPGSPAGAQEAPSLPNLVELLRPPGDRGNHGFSTTGPSTSRARPVADEAAARTTAPEGTAAAALALPFPSGSAALTPDAEKILEALGRALNSSELARYRFRIEGHTDTAGEAPANLVLSERRAATVRDYLVSRHGVAAARLEALGLGETQLLVQTPDATSEPRNRRVQVLNLGG</sequence>
<dbReference type="SUPFAM" id="SSF103088">
    <property type="entry name" value="OmpA-like"/>
    <property type="match status" value="1"/>
</dbReference>
<reference evidence="8" key="1">
    <citation type="journal article" date="2019" name="Int. J. Syst. Evol. Microbiol.">
        <title>The Global Catalogue of Microorganisms (GCM) 10K type strain sequencing project: providing services to taxonomists for standard genome sequencing and annotation.</title>
        <authorList>
            <consortium name="The Broad Institute Genomics Platform"/>
            <consortium name="The Broad Institute Genome Sequencing Center for Infectious Disease"/>
            <person name="Wu L."/>
            <person name="Ma J."/>
        </authorList>
    </citation>
    <scope>NUCLEOTIDE SEQUENCE [LARGE SCALE GENOMIC DNA]</scope>
    <source>
        <strain evidence="8">JCM 9933</strain>
    </source>
</reference>
<dbReference type="CDD" id="cd07185">
    <property type="entry name" value="OmpA_C-like"/>
    <property type="match status" value="1"/>
</dbReference>
<evidence type="ECO:0000256" key="1">
    <source>
        <dbReference type="ARBA" id="ARBA00004442"/>
    </source>
</evidence>
<dbReference type="Proteomes" id="UP001501588">
    <property type="component" value="Unassembled WGS sequence"/>
</dbReference>
<feature type="region of interest" description="Disordered" evidence="5">
    <location>
        <begin position="1"/>
        <end position="58"/>
    </location>
</feature>
<proteinExistence type="predicted"/>
<dbReference type="InterPro" id="IPR050330">
    <property type="entry name" value="Bact_OuterMem_StrucFunc"/>
</dbReference>
<feature type="compositionally biased region" description="Polar residues" evidence="5">
    <location>
        <begin position="32"/>
        <end position="42"/>
    </location>
</feature>
<evidence type="ECO:0000259" key="6">
    <source>
        <dbReference type="PROSITE" id="PS51123"/>
    </source>
</evidence>
<dbReference type="InterPro" id="IPR036737">
    <property type="entry name" value="OmpA-like_sf"/>
</dbReference>
<protein>
    <recommendedName>
        <fullName evidence="6">OmpA-like domain-containing protein</fullName>
    </recommendedName>
</protein>
<dbReference type="InterPro" id="IPR006664">
    <property type="entry name" value="OMP_bac"/>
</dbReference>
<organism evidence="7 8">
    <name type="scientific">Craurococcus roseus</name>
    <dbReference type="NCBI Taxonomy" id="77585"/>
    <lineage>
        <taxon>Bacteria</taxon>
        <taxon>Pseudomonadati</taxon>
        <taxon>Pseudomonadota</taxon>
        <taxon>Alphaproteobacteria</taxon>
        <taxon>Acetobacterales</taxon>
        <taxon>Acetobacteraceae</taxon>
        <taxon>Craurococcus</taxon>
    </lineage>
</organism>
<dbReference type="PANTHER" id="PTHR30329">
    <property type="entry name" value="STATOR ELEMENT OF FLAGELLAR MOTOR COMPLEX"/>
    <property type="match status" value="1"/>
</dbReference>
<dbReference type="PROSITE" id="PS51123">
    <property type="entry name" value="OMPA_2"/>
    <property type="match status" value="1"/>
</dbReference>
<dbReference type="Pfam" id="PF00691">
    <property type="entry name" value="OmpA"/>
    <property type="match status" value="1"/>
</dbReference>
<evidence type="ECO:0000313" key="8">
    <source>
        <dbReference type="Proteomes" id="UP001501588"/>
    </source>
</evidence>
<evidence type="ECO:0000256" key="3">
    <source>
        <dbReference type="ARBA" id="ARBA00023237"/>
    </source>
</evidence>
<comment type="caution">
    <text evidence="7">The sequence shown here is derived from an EMBL/GenBank/DDBJ whole genome shotgun (WGS) entry which is preliminary data.</text>
</comment>
<dbReference type="PRINTS" id="PR01021">
    <property type="entry name" value="OMPADOMAIN"/>
</dbReference>
<keyword evidence="3" id="KW-0998">Cell outer membrane</keyword>
<dbReference type="Gene3D" id="3.30.1330.60">
    <property type="entry name" value="OmpA-like domain"/>
    <property type="match status" value="1"/>
</dbReference>
<feature type="domain" description="OmpA-like" evidence="6">
    <location>
        <begin position="56"/>
        <end position="175"/>
    </location>
</feature>
<comment type="subcellular location">
    <subcellularLocation>
        <location evidence="1">Cell outer membrane</location>
    </subcellularLocation>
</comment>
<keyword evidence="8" id="KW-1185">Reference proteome</keyword>
<evidence type="ECO:0000256" key="2">
    <source>
        <dbReference type="ARBA" id="ARBA00023136"/>
    </source>
</evidence>
<evidence type="ECO:0000313" key="7">
    <source>
        <dbReference type="EMBL" id="GAA0587241.1"/>
    </source>
</evidence>